<reference evidence="1 2" key="1">
    <citation type="submission" date="2019-12" db="EMBL/GenBank/DDBJ databases">
        <title>A genome sequence resource for the geographically widespread anthracnose pathogen Colletotrichum asianum.</title>
        <authorList>
            <person name="Meng Y."/>
        </authorList>
    </citation>
    <scope>NUCLEOTIDE SEQUENCE [LARGE SCALE GENOMIC DNA]</scope>
    <source>
        <strain evidence="1 2">ICMP 18580</strain>
    </source>
</reference>
<evidence type="ECO:0008006" key="3">
    <source>
        <dbReference type="Google" id="ProtNLM"/>
    </source>
</evidence>
<gene>
    <name evidence="1" type="ORF">GQ607_015982</name>
</gene>
<evidence type="ECO:0000313" key="2">
    <source>
        <dbReference type="Proteomes" id="UP000434172"/>
    </source>
</evidence>
<dbReference type="Proteomes" id="UP000434172">
    <property type="component" value="Unassembled WGS sequence"/>
</dbReference>
<proteinExistence type="predicted"/>
<dbReference type="EMBL" id="WOWK01000148">
    <property type="protein sequence ID" value="KAF0316780.1"/>
    <property type="molecule type" value="Genomic_DNA"/>
</dbReference>
<name>A0A8H3ZM88_9PEZI</name>
<keyword evidence="2" id="KW-1185">Reference proteome</keyword>
<comment type="caution">
    <text evidence="1">The sequence shown here is derived from an EMBL/GenBank/DDBJ whole genome shotgun (WGS) entry which is preliminary data.</text>
</comment>
<evidence type="ECO:0000313" key="1">
    <source>
        <dbReference type="EMBL" id="KAF0316780.1"/>
    </source>
</evidence>
<sequence length="296" mass="32962">MSILEIGDGGLDETAENDDVNVFDISMFEDGSEGSGFHIKNNPRDPFQRSEVLQRTGRGIDVRCTLIDVVHGAMSCTGDWATVLVFEFRFDPQKRSRRIMRATIELFFDVSDEQNCVPEVEAVSFNGRYSLLPSMQSETITRGGEASLGASYGIESNVTAKWEKVVSRETTDAATISGNMLVVDNMPPYRIAKWTLLENETLKAGVPASVRVSVRIKRRDNATFTCVPTLKCTADTLSSTLERFSGRSPEDDPIYLKPTMKSTNRLKIYNTEELGDIDLQDLSDITFTTVLSNSRK</sequence>
<dbReference type="AlphaFoldDB" id="A0A8H3ZM88"/>
<organism evidence="1 2">
    <name type="scientific">Colletotrichum asianum</name>
    <dbReference type="NCBI Taxonomy" id="702518"/>
    <lineage>
        <taxon>Eukaryota</taxon>
        <taxon>Fungi</taxon>
        <taxon>Dikarya</taxon>
        <taxon>Ascomycota</taxon>
        <taxon>Pezizomycotina</taxon>
        <taxon>Sordariomycetes</taxon>
        <taxon>Hypocreomycetidae</taxon>
        <taxon>Glomerellales</taxon>
        <taxon>Glomerellaceae</taxon>
        <taxon>Colletotrichum</taxon>
        <taxon>Colletotrichum gloeosporioides species complex</taxon>
    </lineage>
</organism>
<dbReference type="OrthoDB" id="5030973at2759"/>
<protein>
    <recommendedName>
        <fullName evidence="3">Intracellular serine protease</fullName>
    </recommendedName>
</protein>
<accession>A0A8H3ZM88</accession>